<dbReference type="GO" id="GO:0005524">
    <property type="term" value="F:ATP binding"/>
    <property type="evidence" value="ECO:0007669"/>
    <property type="project" value="UniProtKB-KW"/>
</dbReference>
<dbReference type="Pfam" id="PF00005">
    <property type="entry name" value="ABC_tran"/>
    <property type="match status" value="2"/>
</dbReference>
<dbReference type="InterPro" id="IPR015813">
    <property type="entry name" value="Pyrv/PenolPyrv_kinase-like_dom"/>
</dbReference>
<reference evidence="11 12" key="1">
    <citation type="submission" date="2023-03" db="EMBL/GenBank/DDBJ databases">
        <title>Mating type loci evolution in Malassezia.</title>
        <authorList>
            <person name="Coelho M.A."/>
        </authorList>
    </citation>
    <scope>NUCLEOTIDE SEQUENCE [LARGE SCALE GENOMIC DNA]</scope>
    <source>
        <strain evidence="11 12">CBS 9725</strain>
    </source>
</reference>
<accession>A0AAJ6CIY2</accession>
<comment type="pathway">
    <text evidence="1">Cofactor biosynthesis; (R)-pantothenate biosynthesis; (R)-pantoate from 3-methyl-2-oxobutanoate: step 1/2.</text>
</comment>
<evidence type="ECO:0000259" key="10">
    <source>
        <dbReference type="PROSITE" id="PS50893"/>
    </source>
</evidence>
<dbReference type="PROSITE" id="PS50893">
    <property type="entry name" value="ABC_TRANSPORTER_2"/>
    <property type="match status" value="2"/>
</dbReference>
<gene>
    <name evidence="11" type="ORF">MYAM1_002992</name>
</gene>
<feature type="domain" description="ABC transporter" evidence="10">
    <location>
        <begin position="298"/>
        <end position="600"/>
    </location>
</feature>
<protein>
    <recommendedName>
        <fullName evidence="4">3-methyl-2-oxobutanoate hydroxymethyltransferase</fullName>
        <ecNumber evidence="4">2.1.2.11</ecNumber>
    </recommendedName>
</protein>
<evidence type="ECO:0000256" key="7">
    <source>
        <dbReference type="ARBA" id="ARBA00022741"/>
    </source>
</evidence>
<dbReference type="CDD" id="cd06557">
    <property type="entry name" value="KPHMT-like"/>
    <property type="match status" value="1"/>
</dbReference>
<dbReference type="AlphaFoldDB" id="A0AAJ6CIY2"/>
<evidence type="ECO:0000256" key="5">
    <source>
        <dbReference type="ARBA" id="ARBA00022448"/>
    </source>
</evidence>
<keyword evidence="5" id="KW-0813">Transport</keyword>
<dbReference type="EMBL" id="CP119946">
    <property type="protein sequence ID" value="WFD00244.1"/>
    <property type="molecule type" value="Genomic_DNA"/>
</dbReference>
<dbReference type="InterPro" id="IPR003593">
    <property type="entry name" value="AAA+_ATPase"/>
</dbReference>
<evidence type="ECO:0000256" key="3">
    <source>
        <dbReference type="ARBA" id="ARBA00008676"/>
    </source>
</evidence>
<dbReference type="GO" id="GO:0015940">
    <property type="term" value="P:pantothenate biosynthetic process"/>
    <property type="evidence" value="ECO:0007669"/>
    <property type="project" value="InterPro"/>
</dbReference>
<dbReference type="Gene3D" id="3.40.50.300">
    <property type="entry name" value="P-loop containing nucleotide triphosphate hydrolases"/>
    <property type="match status" value="2"/>
</dbReference>
<evidence type="ECO:0000256" key="9">
    <source>
        <dbReference type="ARBA" id="ARBA00049172"/>
    </source>
</evidence>
<evidence type="ECO:0000256" key="2">
    <source>
        <dbReference type="ARBA" id="ARBA00005417"/>
    </source>
</evidence>
<dbReference type="PANTHER" id="PTHR43117">
    <property type="entry name" value="OSMOPROTECTANT IMPORT ATP-BINDING PROTEIN OSMV"/>
    <property type="match status" value="1"/>
</dbReference>
<dbReference type="InterPro" id="IPR040442">
    <property type="entry name" value="Pyrv_kinase-like_dom_sf"/>
</dbReference>
<dbReference type="SMART" id="SM00382">
    <property type="entry name" value="AAA"/>
    <property type="match status" value="1"/>
</dbReference>
<dbReference type="InterPro" id="IPR003439">
    <property type="entry name" value="ABC_transporter-like_ATP-bd"/>
</dbReference>
<dbReference type="InterPro" id="IPR027417">
    <property type="entry name" value="P-loop_NTPase"/>
</dbReference>
<dbReference type="Proteomes" id="UP001219567">
    <property type="component" value="Chromosome 4"/>
</dbReference>
<dbReference type="GO" id="GO:0016887">
    <property type="term" value="F:ATP hydrolysis activity"/>
    <property type="evidence" value="ECO:0007669"/>
    <property type="project" value="InterPro"/>
</dbReference>
<comment type="similarity">
    <text evidence="2">Belongs to the ABC transporter superfamily.</text>
</comment>
<name>A0AAJ6CIY2_9BASI</name>
<keyword evidence="12" id="KW-1185">Reference proteome</keyword>
<proteinExistence type="inferred from homology"/>
<keyword evidence="6" id="KW-0808">Transferase</keyword>
<dbReference type="PANTHER" id="PTHR43117:SF4">
    <property type="entry name" value="OSMOPROTECTANT IMPORT ATP-BINDING PROTEIN OSMV"/>
    <property type="match status" value="1"/>
</dbReference>
<organism evidence="11 12">
    <name type="scientific">Malassezia yamatoensis</name>
    <dbReference type="NCBI Taxonomy" id="253288"/>
    <lineage>
        <taxon>Eukaryota</taxon>
        <taxon>Fungi</taxon>
        <taxon>Dikarya</taxon>
        <taxon>Basidiomycota</taxon>
        <taxon>Ustilaginomycotina</taxon>
        <taxon>Malasseziomycetes</taxon>
        <taxon>Malasseziales</taxon>
        <taxon>Malasseziaceae</taxon>
        <taxon>Malassezia</taxon>
    </lineage>
</organism>
<evidence type="ECO:0000313" key="11">
    <source>
        <dbReference type="EMBL" id="WFD00244.1"/>
    </source>
</evidence>
<dbReference type="SUPFAM" id="SSF51621">
    <property type="entry name" value="Phosphoenolpyruvate/pyruvate domain"/>
    <property type="match status" value="1"/>
</dbReference>
<dbReference type="Pfam" id="PF02548">
    <property type="entry name" value="Pantoate_transf"/>
    <property type="match status" value="1"/>
</dbReference>
<comment type="similarity">
    <text evidence="3">Belongs to the PanB family.</text>
</comment>
<sequence length="890" mass="97401">MPLTLGGNFAYAGFQRWVIQGAKFSTCVIRPSAWATPQRRYDSNSLPSKPISVSMLRERMSHQEPIVCMTAYDYPTGLAVRGAGADICLVGDSLANVALGSSSTRSLSIEAMIHHAKAVRNAIRAPELMHDELCPPEPILLVDMPFGSCAISTEEAVRNVLHVVQKTHAQAVKIEGSQEIIPIVKQLSAQGVLVMAHVGLQPQRFGDVASLRVQATTADTAFALLQDVLALQDAGCFAFLLECVPSKIAQILAKHISVPIIGIGAGPYTHGQVLVSSDIVADLQSYMPMHGRAPLFQIESASVPGVKSVAGVPGQKLSWVIGDHGKDECWAIIGPSGELGGAIRNTLRAYLLGTKRPRLAGTDQLLHPPVHKFLEGAEAKLENPIGHVSFETRRSNSSEFVDYSARYGSIRDEDRETLMESLLESLGVFSGAIAQRNMRPDPLAQGKSQSDQELGVLKWPSQHAKDHAIQQAWHALDKIKQTAPLLHIDETLLHRPMVALSNGQTRRARILQALVSGAQLVVLDEPFTGLDPPTRAEVSNLLAEVHQKRRPRICLVLREQDEIPSFITHVIRVSEQGDITLGRSDEIAAGHSKTYEPGSYHRVVSNHAAGVGVGDKSLPPLVVMRDVSIEYGGTSVLNNVSLTLYPGQRMVLVGDNGSGKTTLLSLLLGDNPRSHALDADHLTLFGAARDAPSNAHVLLQRRVGHLSPELYNAFPKRSTETGGLTVEEAIASGYEGIFTRRPIRAEQRRRIKYLLHLFVDVMASNEPNSAESWFDGVENLADSSFSELTHGSQAIVLLLRAVVHRPVLLVLDEPFQGMSSRQAMRARQFLDNDSISESYWYDGLSSEEKVVEEQWKKSYTLVLISHYESEWLLSCGHLLRLKQGQVVEQF</sequence>
<keyword evidence="8" id="KW-0067">ATP-binding</keyword>
<evidence type="ECO:0000313" key="12">
    <source>
        <dbReference type="Proteomes" id="UP001219567"/>
    </source>
</evidence>
<evidence type="ECO:0000256" key="4">
    <source>
        <dbReference type="ARBA" id="ARBA00012618"/>
    </source>
</evidence>
<dbReference type="InterPro" id="IPR003700">
    <property type="entry name" value="Pantoate_hydroxy_MeTrfase"/>
</dbReference>
<feature type="domain" description="ABC transporter" evidence="10">
    <location>
        <begin position="622"/>
        <end position="890"/>
    </location>
</feature>
<evidence type="ECO:0000256" key="6">
    <source>
        <dbReference type="ARBA" id="ARBA00022679"/>
    </source>
</evidence>
<keyword evidence="7" id="KW-0547">Nucleotide-binding</keyword>
<evidence type="ECO:0000256" key="1">
    <source>
        <dbReference type="ARBA" id="ARBA00005033"/>
    </source>
</evidence>
<comment type="catalytic activity">
    <reaction evidence="9">
        <text>(6R)-5,10-methylene-5,6,7,8-tetrahydrofolate + 3-methyl-2-oxobutanoate + H2O = 2-dehydropantoate + (6S)-5,6,7,8-tetrahydrofolate</text>
        <dbReference type="Rhea" id="RHEA:11824"/>
        <dbReference type="ChEBI" id="CHEBI:11561"/>
        <dbReference type="ChEBI" id="CHEBI:11851"/>
        <dbReference type="ChEBI" id="CHEBI:15377"/>
        <dbReference type="ChEBI" id="CHEBI:15636"/>
        <dbReference type="ChEBI" id="CHEBI:57453"/>
        <dbReference type="EC" id="2.1.2.11"/>
    </reaction>
</comment>
<dbReference type="Gene3D" id="3.20.20.60">
    <property type="entry name" value="Phosphoenolpyruvate-binding domains"/>
    <property type="match status" value="1"/>
</dbReference>
<dbReference type="EC" id="2.1.2.11" evidence="4"/>
<dbReference type="SUPFAM" id="SSF52540">
    <property type="entry name" value="P-loop containing nucleoside triphosphate hydrolases"/>
    <property type="match status" value="2"/>
</dbReference>
<evidence type="ECO:0000256" key="8">
    <source>
        <dbReference type="ARBA" id="ARBA00022840"/>
    </source>
</evidence>
<dbReference type="GO" id="GO:0003864">
    <property type="term" value="F:3-methyl-2-oxobutanoate hydroxymethyltransferase activity"/>
    <property type="evidence" value="ECO:0007669"/>
    <property type="project" value="UniProtKB-EC"/>
</dbReference>